<organism evidence="2 3">
    <name type="scientific">Byssothecium circinans</name>
    <dbReference type="NCBI Taxonomy" id="147558"/>
    <lineage>
        <taxon>Eukaryota</taxon>
        <taxon>Fungi</taxon>
        <taxon>Dikarya</taxon>
        <taxon>Ascomycota</taxon>
        <taxon>Pezizomycotina</taxon>
        <taxon>Dothideomycetes</taxon>
        <taxon>Pleosporomycetidae</taxon>
        <taxon>Pleosporales</taxon>
        <taxon>Massarineae</taxon>
        <taxon>Massarinaceae</taxon>
        <taxon>Byssothecium</taxon>
    </lineage>
</organism>
<dbReference type="EMBL" id="ML976989">
    <property type="protein sequence ID" value="KAF1957553.1"/>
    <property type="molecule type" value="Genomic_DNA"/>
</dbReference>
<keyword evidence="1" id="KW-0812">Transmembrane</keyword>
<keyword evidence="1" id="KW-1133">Transmembrane helix</keyword>
<gene>
    <name evidence="2" type="ORF">CC80DRAFT_547449</name>
</gene>
<keyword evidence="3" id="KW-1185">Reference proteome</keyword>
<name>A0A6A5TXF2_9PLEO</name>
<reference evidence="2" key="1">
    <citation type="journal article" date="2020" name="Stud. Mycol.">
        <title>101 Dothideomycetes genomes: a test case for predicting lifestyles and emergence of pathogens.</title>
        <authorList>
            <person name="Haridas S."/>
            <person name="Albert R."/>
            <person name="Binder M."/>
            <person name="Bloem J."/>
            <person name="Labutti K."/>
            <person name="Salamov A."/>
            <person name="Andreopoulos B."/>
            <person name="Baker S."/>
            <person name="Barry K."/>
            <person name="Bills G."/>
            <person name="Bluhm B."/>
            <person name="Cannon C."/>
            <person name="Castanera R."/>
            <person name="Culley D."/>
            <person name="Daum C."/>
            <person name="Ezra D."/>
            <person name="Gonzalez J."/>
            <person name="Henrissat B."/>
            <person name="Kuo A."/>
            <person name="Liang C."/>
            <person name="Lipzen A."/>
            <person name="Lutzoni F."/>
            <person name="Magnuson J."/>
            <person name="Mondo S."/>
            <person name="Nolan M."/>
            <person name="Ohm R."/>
            <person name="Pangilinan J."/>
            <person name="Park H.-J."/>
            <person name="Ramirez L."/>
            <person name="Alfaro M."/>
            <person name="Sun H."/>
            <person name="Tritt A."/>
            <person name="Yoshinaga Y."/>
            <person name="Zwiers L.-H."/>
            <person name="Turgeon B."/>
            <person name="Goodwin S."/>
            <person name="Spatafora J."/>
            <person name="Crous P."/>
            <person name="Grigoriev I."/>
        </authorList>
    </citation>
    <scope>NUCLEOTIDE SEQUENCE</scope>
    <source>
        <strain evidence="2">CBS 675.92</strain>
    </source>
</reference>
<dbReference type="Proteomes" id="UP000800035">
    <property type="component" value="Unassembled WGS sequence"/>
</dbReference>
<proteinExistence type="predicted"/>
<dbReference type="AlphaFoldDB" id="A0A6A5TXF2"/>
<evidence type="ECO:0000256" key="1">
    <source>
        <dbReference type="SAM" id="Phobius"/>
    </source>
</evidence>
<feature type="transmembrane region" description="Helical" evidence="1">
    <location>
        <begin position="153"/>
        <end position="181"/>
    </location>
</feature>
<evidence type="ECO:0000313" key="3">
    <source>
        <dbReference type="Proteomes" id="UP000800035"/>
    </source>
</evidence>
<dbReference type="OrthoDB" id="3770443at2759"/>
<sequence>MRPITTTVVLFFLTYFTHFTTAFFDRIFLKQPTGCQYPNRSEGRYLYFTSPTDTEFTFAIYTTWTNYYPTTLQAALDTQDRVVVKGWNRGTISSSDNLAAHKLPFTHPKIQSNHTLHLRTRALSTNRTHRSPSDETIQRIHHILLLNAPDADFAIFLLHIINFSLATLAIILVVVSLIAFARRRAARRQAKKEAEDDLDDDVELTAFHDPQGAPPAYRFTNERLHMQLPSQNPSPNPFVERTFKTPAPARRYEQPVRYGSRGLQGSSMYSRSIDGVTLHDTAM</sequence>
<evidence type="ECO:0000313" key="2">
    <source>
        <dbReference type="EMBL" id="KAF1957553.1"/>
    </source>
</evidence>
<accession>A0A6A5TXF2</accession>
<protein>
    <submittedName>
        <fullName evidence="2">Uncharacterized protein</fullName>
    </submittedName>
</protein>
<keyword evidence="1" id="KW-0472">Membrane</keyword>